<evidence type="ECO:0000256" key="1">
    <source>
        <dbReference type="SAM" id="Phobius"/>
    </source>
</evidence>
<keyword evidence="1" id="KW-1133">Transmembrane helix</keyword>
<keyword evidence="1" id="KW-0812">Transmembrane</keyword>
<protein>
    <recommendedName>
        <fullName evidence="4">Class III signal peptide-containing protein</fullName>
    </recommendedName>
</protein>
<feature type="transmembrane region" description="Helical" evidence="1">
    <location>
        <begin position="21"/>
        <end position="45"/>
    </location>
</feature>
<dbReference type="Proteomes" id="UP000002892">
    <property type="component" value="Plasmid pDESACI.01"/>
</dbReference>
<evidence type="ECO:0000313" key="3">
    <source>
        <dbReference type="Proteomes" id="UP000002892"/>
    </source>
</evidence>
<name>I4DCN5_DESAJ</name>
<keyword evidence="1" id="KW-0472">Membrane</keyword>
<keyword evidence="2" id="KW-0614">Plasmid</keyword>
<geneLocation type="plasmid" evidence="2 3">
    <name>pDESACI.01</name>
</geneLocation>
<dbReference type="AlphaFoldDB" id="I4DCN5"/>
<dbReference type="EMBL" id="CP003640">
    <property type="protein sequence ID" value="AFM43559.1"/>
    <property type="molecule type" value="Genomic_DNA"/>
</dbReference>
<accession>I4DCN5</accession>
<dbReference type="KEGG" id="dai:Desaci_4732"/>
<organism evidence="2 3">
    <name type="scientific">Desulfosporosinus acidiphilus (strain DSM 22704 / JCM 16185 / SJ4)</name>
    <dbReference type="NCBI Taxonomy" id="646529"/>
    <lineage>
        <taxon>Bacteria</taxon>
        <taxon>Bacillati</taxon>
        <taxon>Bacillota</taxon>
        <taxon>Clostridia</taxon>
        <taxon>Eubacteriales</taxon>
        <taxon>Desulfitobacteriaceae</taxon>
        <taxon>Desulfosporosinus</taxon>
    </lineage>
</organism>
<evidence type="ECO:0000313" key="2">
    <source>
        <dbReference type="EMBL" id="AFM43559.1"/>
    </source>
</evidence>
<dbReference type="RefSeq" id="WP_014825071.1">
    <property type="nucleotide sequence ID" value="NC_018066.1"/>
</dbReference>
<sequence>MRNILINIKAFLGKFKNNDKGYLTVEAAIIIGGIVIITGLAVYAYSTHVGTVSSDSGTAIDSNYNTTMTKVGGITIN</sequence>
<dbReference type="HOGENOM" id="CLU_2632304_0_0_9"/>
<keyword evidence="3" id="KW-1185">Reference proteome</keyword>
<evidence type="ECO:0008006" key="4">
    <source>
        <dbReference type="Google" id="ProtNLM"/>
    </source>
</evidence>
<gene>
    <name evidence="2" type="ordered locus">Desaci_4732</name>
</gene>
<reference evidence="3" key="1">
    <citation type="journal article" date="2012" name="J. Bacteriol.">
        <title>Complete genome sequences of Desulfosporosinus orientis DSM765T, Desulfosporosinus youngiae DSM17734T, Desulfosporosinus meridiei DSM13257T, and Desulfosporosinus acidiphilus DSM22704T.</title>
        <authorList>
            <person name="Pester M."/>
            <person name="Brambilla E."/>
            <person name="Alazard D."/>
            <person name="Rattei T."/>
            <person name="Weinmaier T."/>
            <person name="Han J."/>
            <person name="Lucas S."/>
            <person name="Lapidus A."/>
            <person name="Cheng J.F."/>
            <person name="Goodwin L."/>
            <person name="Pitluck S."/>
            <person name="Peters L."/>
            <person name="Ovchinnikova G."/>
            <person name="Teshima H."/>
            <person name="Detter J.C."/>
            <person name="Han C.S."/>
            <person name="Tapia R."/>
            <person name="Land M.L."/>
            <person name="Hauser L."/>
            <person name="Kyrpides N.C."/>
            <person name="Ivanova N.N."/>
            <person name="Pagani I."/>
            <person name="Huntmann M."/>
            <person name="Wei C.L."/>
            <person name="Davenport K.W."/>
            <person name="Daligault H."/>
            <person name="Chain P.S."/>
            <person name="Chen A."/>
            <person name="Mavromatis K."/>
            <person name="Markowitz V."/>
            <person name="Szeto E."/>
            <person name="Mikhailova N."/>
            <person name="Pati A."/>
            <person name="Wagner M."/>
            <person name="Woyke T."/>
            <person name="Ollivier B."/>
            <person name="Klenk H.P."/>
            <person name="Spring S."/>
            <person name="Loy A."/>
        </authorList>
    </citation>
    <scope>NUCLEOTIDE SEQUENCE [LARGE SCALE GENOMIC DNA]</scope>
    <source>
        <strain evidence="3">DSM 22704 / JCM 16185 / SJ4</strain>
    </source>
</reference>
<proteinExistence type="predicted"/>